<dbReference type="AlphaFoldDB" id="A0A5E6T8I6"/>
<protein>
    <submittedName>
        <fullName evidence="1">Uncharacterized protein</fullName>
    </submittedName>
</protein>
<evidence type="ECO:0000313" key="1">
    <source>
        <dbReference type="EMBL" id="VVM88677.1"/>
    </source>
</evidence>
<evidence type="ECO:0000313" key="2">
    <source>
        <dbReference type="Proteomes" id="UP000327167"/>
    </source>
</evidence>
<accession>A0A5E6T8I6</accession>
<gene>
    <name evidence="1" type="ORF">PS655_02699</name>
</gene>
<sequence length="79" mass="8499">MANVYYRITVLAERGDQPGGIVGGGISTGQRPLALGEVVVLDIDYDERLLGHGCVLDVLAGSGFSIGADQRFEDWPHRQ</sequence>
<dbReference type="Proteomes" id="UP000327167">
    <property type="component" value="Unassembled WGS sequence"/>
</dbReference>
<dbReference type="EMBL" id="CABVHJ010000007">
    <property type="protein sequence ID" value="VVM88677.1"/>
    <property type="molecule type" value="Genomic_DNA"/>
</dbReference>
<organism evidence="1 2">
    <name type="scientific">Pseudomonas fluorescens</name>
    <dbReference type="NCBI Taxonomy" id="294"/>
    <lineage>
        <taxon>Bacteria</taxon>
        <taxon>Pseudomonadati</taxon>
        <taxon>Pseudomonadota</taxon>
        <taxon>Gammaproteobacteria</taxon>
        <taxon>Pseudomonadales</taxon>
        <taxon>Pseudomonadaceae</taxon>
        <taxon>Pseudomonas</taxon>
    </lineage>
</organism>
<name>A0A5E6T8I6_PSEFL</name>
<reference evidence="1 2" key="1">
    <citation type="submission" date="2019-09" db="EMBL/GenBank/DDBJ databases">
        <authorList>
            <person name="Chandra G."/>
            <person name="Truman W A."/>
        </authorList>
    </citation>
    <scope>NUCLEOTIDE SEQUENCE [LARGE SCALE GENOMIC DNA]</scope>
    <source>
        <strain evidence="1">PS655</strain>
    </source>
</reference>
<proteinExistence type="predicted"/>